<protein>
    <submittedName>
        <fullName evidence="2">ASCH domain-containing protein</fullName>
    </submittedName>
</protein>
<feature type="domain" description="ASCH" evidence="1">
    <location>
        <begin position="5"/>
        <end position="37"/>
    </location>
</feature>
<proteinExistence type="predicted"/>
<dbReference type="Pfam" id="PF04266">
    <property type="entry name" value="ASCH"/>
    <property type="match status" value="1"/>
</dbReference>
<dbReference type="RefSeq" id="WP_406793082.1">
    <property type="nucleotide sequence ID" value="NZ_JBJHZX010000024.1"/>
</dbReference>
<evidence type="ECO:0000313" key="3">
    <source>
        <dbReference type="Proteomes" id="UP001623660"/>
    </source>
</evidence>
<evidence type="ECO:0000313" key="2">
    <source>
        <dbReference type="EMBL" id="MFL0196977.1"/>
    </source>
</evidence>
<reference evidence="2 3" key="1">
    <citation type="submission" date="2024-11" db="EMBL/GenBank/DDBJ databases">
        <authorList>
            <person name="Heng Y.C."/>
            <person name="Lim A.C.H."/>
            <person name="Lee J.K.Y."/>
            <person name="Kittelmann S."/>
        </authorList>
    </citation>
    <scope>NUCLEOTIDE SEQUENCE [LARGE SCALE GENOMIC DNA]</scope>
    <source>
        <strain evidence="2 3">WILCCON 0269</strain>
    </source>
</reference>
<evidence type="ECO:0000259" key="1">
    <source>
        <dbReference type="Pfam" id="PF04266"/>
    </source>
</evidence>
<comment type="caution">
    <text evidence="2">The sequence shown here is derived from an EMBL/GenBank/DDBJ whole genome shotgun (WGS) entry which is preliminary data.</text>
</comment>
<organism evidence="2 3">
    <name type="scientific">Candidatus Clostridium eludens</name>
    <dbReference type="NCBI Taxonomy" id="3381663"/>
    <lineage>
        <taxon>Bacteria</taxon>
        <taxon>Bacillati</taxon>
        <taxon>Bacillota</taxon>
        <taxon>Clostridia</taxon>
        <taxon>Eubacteriales</taxon>
        <taxon>Clostridiaceae</taxon>
        <taxon>Clostridium</taxon>
    </lineage>
</organism>
<dbReference type="EMBL" id="JBJHZX010000024">
    <property type="protein sequence ID" value="MFL0196977.1"/>
    <property type="molecule type" value="Genomic_DNA"/>
</dbReference>
<dbReference type="Proteomes" id="UP001623660">
    <property type="component" value="Unassembled WGS sequence"/>
</dbReference>
<keyword evidence="3" id="KW-1185">Reference proteome</keyword>
<name>A0ABW8SLP3_9CLOT</name>
<dbReference type="InterPro" id="IPR007374">
    <property type="entry name" value="ASCH_domain"/>
</dbReference>
<dbReference type="SUPFAM" id="SSF88697">
    <property type="entry name" value="PUA domain-like"/>
    <property type="match status" value="1"/>
</dbReference>
<dbReference type="Gene3D" id="2.30.130.30">
    <property type="entry name" value="Hypothetical protein"/>
    <property type="match status" value="1"/>
</dbReference>
<dbReference type="InterPro" id="IPR015947">
    <property type="entry name" value="PUA-like_sf"/>
</dbReference>
<sequence>MKTLTLIQPWASLIALGEKKIETRSWRTNYHGELFIHAGKSIYKEAWLYNKQSSYWSNNCKSRFS</sequence>
<gene>
    <name evidence="2" type="ORF">ACJDU8_15625</name>
</gene>
<accession>A0ABW8SLP3</accession>